<accession>A0A8C5B8C8</accession>
<evidence type="ECO:0000313" key="1">
    <source>
        <dbReference type="Ensembl" id="ENSGMOP00000043547.1"/>
    </source>
</evidence>
<reference evidence="1" key="2">
    <citation type="submission" date="2025-09" db="UniProtKB">
        <authorList>
            <consortium name="Ensembl"/>
        </authorList>
    </citation>
    <scope>IDENTIFICATION</scope>
</reference>
<name>A0A8C5B8C8_GADMO</name>
<evidence type="ECO:0000313" key="2">
    <source>
        <dbReference type="Proteomes" id="UP000694546"/>
    </source>
</evidence>
<reference evidence="1" key="1">
    <citation type="submission" date="2025-08" db="UniProtKB">
        <authorList>
            <consortium name="Ensembl"/>
        </authorList>
    </citation>
    <scope>IDENTIFICATION</scope>
</reference>
<dbReference type="Proteomes" id="UP000694546">
    <property type="component" value="Chromosome 9"/>
</dbReference>
<protein>
    <submittedName>
        <fullName evidence="1">Uncharacterized protein</fullName>
    </submittedName>
</protein>
<sequence>MAVTGFSVQDGALFLNDRAVPTMTLLKALTSFLDFLRSLEQPVLVPNSICPRALLRCSLHGHFQQLGSSFLDTLRLSKMIIQGKRYNINNALDDVMTLQELYSCWNPDQWDVVQCSFEWPLQPLHSCPIQGSPSCCRSPSEKLIQVNNCTVLCLRVYYMAAVVNSKKSKTNIDYF</sequence>
<dbReference type="Ensembl" id="ENSGMOT00000059117.1">
    <property type="protein sequence ID" value="ENSGMOP00000043547.1"/>
    <property type="gene ID" value="ENSGMOG00000030720.1"/>
</dbReference>
<keyword evidence="2" id="KW-1185">Reference proteome</keyword>
<dbReference type="AlphaFoldDB" id="A0A8C5B8C8"/>
<dbReference type="GeneTree" id="ENSGT00940000176053"/>
<proteinExistence type="predicted"/>
<organism evidence="1 2">
    <name type="scientific">Gadus morhua</name>
    <name type="common">Atlantic cod</name>
    <dbReference type="NCBI Taxonomy" id="8049"/>
    <lineage>
        <taxon>Eukaryota</taxon>
        <taxon>Metazoa</taxon>
        <taxon>Chordata</taxon>
        <taxon>Craniata</taxon>
        <taxon>Vertebrata</taxon>
        <taxon>Euteleostomi</taxon>
        <taxon>Actinopterygii</taxon>
        <taxon>Neopterygii</taxon>
        <taxon>Teleostei</taxon>
        <taxon>Neoteleostei</taxon>
        <taxon>Acanthomorphata</taxon>
        <taxon>Zeiogadaria</taxon>
        <taxon>Gadariae</taxon>
        <taxon>Gadiformes</taxon>
        <taxon>Gadoidei</taxon>
        <taxon>Gadidae</taxon>
        <taxon>Gadus</taxon>
    </lineage>
</organism>